<evidence type="ECO:0000256" key="6">
    <source>
        <dbReference type="ARBA" id="ARBA00022692"/>
    </source>
</evidence>
<dbReference type="CTD" id="4509"/>
<proteinExistence type="inferred from homology"/>
<evidence type="ECO:0000256" key="10">
    <source>
        <dbReference type="ARBA" id="ARBA00023128"/>
    </source>
</evidence>
<evidence type="ECO:0000256" key="3">
    <source>
        <dbReference type="ARBA" id="ARBA00011291"/>
    </source>
</evidence>
<evidence type="ECO:0000256" key="1">
    <source>
        <dbReference type="ARBA" id="ARBA00004304"/>
    </source>
</evidence>
<evidence type="ECO:0000256" key="7">
    <source>
        <dbReference type="ARBA" id="ARBA00022781"/>
    </source>
</evidence>
<keyword evidence="11 13" id="KW-0472">Membrane</keyword>
<keyword evidence="4 12" id="KW-0813">Transport</keyword>
<dbReference type="GeneID" id="26380394"/>
<dbReference type="GO" id="GO:0015986">
    <property type="term" value="P:proton motive force-driven ATP synthesis"/>
    <property type="evidence" value="ECO:0007669"/>
    <property type="project" value="InterPro"/>
</dbReference>
<dbReference type="InterPro" id="IPR001421">
    <property type="entry name" value="ATP8_metazoa"/>
</dbReference>
<keyword evidence="6 12" id="KW-0812">Transmembrane</keyword>
<gene>
    <name evidence="14" type="primary">atp8</name>
</gene>
<keyword evidence="9 12" id="KW-0406">Ion transport</keyword>
<evidence type="ECO:0000256" key="5">
    <source>
        <dbReference type="ARBA" id="ARBA00022547"/>
    </source>
</evidence>
<evidence type="ECO:0000256" key="4">
    <source>
        <dbReference type="ARBA" id="ARBA00022448"/>
    </source>
</evidence>
<keyword evidence="8 13" id="KW-1133">Transmembrane helix</keyword>
<reference evidence="14" key="1">
    <citation type="submission" date="2015-09" db="EMBL/GenBank/DDBJ databases">
        <title>Staphyliniformia phylogenetics from de novo mitogenomic assemblies.</title>
        <authorList>
            <person name="Favreau E.A."/>
            <person name="Linard B."/>
            <person name="Vogler A.P."/>
        </authorList>
    </citation>
    <scope>NUCLEOTIDE SEQUENCE</scope>
</reference>
<dbReference type="EMBL" id="KT780671">
    <property type="protein sequence ID" value="ALO70866.1"/>
    <property type="molecule type" value="Genomic_DNA"/>
</dbReference>
<evidence type="ECO:0000256" key="9">
    <source>
        <dbReference type="ARBA" id="ARBA00023065"/>
    </source>
</evidence>
<dbReference type="GO" id="GO:0045259">
    <property type="term" value="C:proton-transporting ATP synthase complex"/>
    <property type="evidence" value="ECO:0007669"/>
    <property type="project" value="UniProtKB-KW"/>
</dbReference>
<protein>
    <recommendedName>
        <fullName evidence="12">ATP synthase complex subunit 8</fullName>
    </recommendedName>
</protein>
<comment type="subunit">
    <text evidence="3">F-type ATPases have 2 components, CF(1) - the catalytic core - and CF(0) - the membrane proton channel.</text>
</comment>
<evidence type="ECO:0000256" key="11">
    <source>
        <dbReference type="ARBA" id="ARBA00023136"/>
    </source>
</evidence>
<dbReference type="RefSeq" id="YP_009185934.1">
    <property type="nucleotide sequence ID" value="NC_028608.1"/>
</dbReference>
<comment type="subcellular location">
    <subcellularLocation>
        <location evidence="1 12">Mitochondrion membrane</location>
        <topology evidence="1 12">Single-pass membrane protein</topology>
    </subcellularLocation>
</comment>
<accession>A0A0S2M841</accession>
<dbReference type="GO" id="GO:0031966">
    <property type="term" value="C:mitochondrial membrane"/>
    <property type="evidence" value="ECO:0007669"/>
    <property type="project" value="UniProtKB-SubCell"/>
</dbReference>
<sequence>MPQMAPLNWLILFIMFIMIYLMFNFINYYSFMYNPKISTFSKKIKTINWKW</sequence>
<dbReference type="Pfam" id="PF00895">
    <property type="entry name" value="ATP-synt_8"/>
    <property type="match status" value="1"/>
</dbReference>
<dbReference type="GO" id="GO:0015078">
    <property type="term" value="F:proton transmembrane transporter activity"/>
    <property type="evidence" value="ECO:0007669"/>
    <property type="project" value="InterPro"/>
</dbReference>
<name>A0A0S2M841_RUGGE</name>
<evidence type="ECO:0000256" key="2">
    <source>
        <dbReference type="ARBA" id="ARBA00008892"/>
    </source>
</evidence>
<evidence type="ECO:0000256" key="8">
    <source>
        <dbReference type="ARBA" id="ARBA00022989"/>
    </source>
</evidence>
<keyword evidence="7 12" id="KW-0375">Hydrogen ion transport</keyword>
<comment type="similarity">
    <text evidence="2 12">Belongs to the ATPase protein 8 family.</text>
</comment>
<organism evidence="14">
    <name type="scientific">Rugilus geniculatus</name>
    <name type="common">Rove beetle</name>
    <dbReference type="NCBI Taxonomy" id="878974"/>
    <lineage>
        <taxon>Eukaryota</taxon>
        <taxon>Metazoa</taxon>
        <taxon>Ecdysozoa</taxon>
        <taxon>Arthropoda</taxon>
        <taxon>Hexapoda</taxon>
        <taxon>Insecta</taxon>
        <taxon>Pterygota</taxon>
        <taxon>Neoptera</taxon>
        <taxon>Endopterygota</taxon>
        <taxon>Coleoptera</taxon>
        <taxon>Polyphaga</taxon>
        <taxon>Staphyliniformia</taxon>
        <taxon>Staphylinidae</taxon>
        <taxon>Paederinae</taxon>
        <taxon>Rugilus</taxon>
    </lineage>
</organism>
<evidence type="ECO:0000313" key="14">
    <source>
        <dbReference type="EMBL" id="ALO70866.1"/>
    </source>
</evidence>
<keyword evidence="10 12" id="KW-0496">Mitochondrion</keyword>
<keyword evidence="5 12" id="KW-0138">CF(0)</keyword>
<geneLocation type="mitochondrion" evidence="14"/>
<evidence type="ECO:0000256" key="13">
    <source>
        <dbReference type="SAM" id="Phobius"/>
    </source>
</evidence>
<feature type="transmembrane region" description="Helical" evidence="13">
    <location>
        <begin position="6"/>
        <end position="26"/>
    </location>
</feature>
<evidence type="ECO:0000256" key="12">
    <source>
        <dbReference type="RuleBase" id="RU003661"/>
    </source>
</evidence>
<dbReference type="AlphaFoldDB" id="A0A0S2M841"/>